<evidence type="ECO:0000313" key="2">
    <source>
        <dbReference type="EMBL" id="GAA3896472.1"/>
    </source>
</evidence>
<dbReference type="SFLD" id="SFLDS00005">
    <property type="entry name" value="Isoprenoid_Synthase_Type_I"/>
    <property type="match status" value="1"/>
</dbReference>
<reference evidence="3" key="1">
    <citation type="journal article" date="2019" name="Int. J. Syst. Evol. Microbiol.">
        <title>The Global Catalogue of Microorganisms (GCM) 10K type strain sequencing project: providing services to taxonomists for standard genome sequencing and annotation.</title>
        <authorList>
            <consortium name="The Broad Institute Genomics Platform"/>
            <consortium name="The Broad Institute Genome Sequencing Center for Infectious Disease"/>
            <person name="Wu L."/>
            <person name="Ma J."/>
        </authorList>
    </citation>
    <scope>NUCLEOTIDE SEQUENCE [LARGE SCALE GENOMIC DNA]</scope>
    <source>
        <strain evidence="3">JCM 16914</strain>
    </source>
</reference>
<proteinExistence type="predicted"/>
<dbReference type="CDD" id="cd00683">
    <property type="entry name" value="Trans_IPPS_HH"/>
    <property type="match status" value="1"/>
</dbReference>
<dbReference type="InterPro" id="IPR033904">
    <property type="entry name" value="Trans_IPPS_HH"/>
</dbReference>
<dbReference type="SFLD" id="SFLDG01212">
    <property type="entry name" value="Phytoene_synthase_like"/>
    <property type="match status" value="1"/>
</dbReference>
<dbReference type="PROSITE" id="PS01045">
    <property type="entry name" value="SQUALEN_PHYTOEN_SYN_2"/>
    <property type="match status" value="1"/>
</dbReference>
<accession>A0ABP7L7S9</accession>
<dbReference type="Gene3D" id="1.10.600.10">
    <property type="entry name" value="Farnesyl Diphosphate Synthase"/>
    <property type="match status" value="1"/>
</dbReference>
<dbReference type="InterPro" id="IPR008949">
    <property type="entry name" value="Isoprenoid_synthase_dom_sf"/>
</dbReference>
<dbReference type="InterPro" id="IPR044843">
    <property type="entry name" value="Trans_IPPS_bact-type"/>
</dbReference>
<dbReference type="InterPro" id="IPR019845">
    <property type="entry name" value="Squalene/phytoene_synthase_CS"/>
</dbReference>
<dbReference type="Pfam" id="PF00494">
    <property type="entry name" value="SQS_PSY"/>
    <property type="match status" value="1"/>
</dbReference>
<evidence type="ECO:0008006" key="4">
    <source>
        <dbReference type="Google" id="ProtNLM"/>
    </source>
</evidence>
<dbReference type="PANTHER" id="PTHR31480">
    <property type="entry name" value="BIFUNCTIONAL LYCOPENE CYCLASE/PHYTOENE SYNTHASE"/>
    <property type="match status" value="1"/>
</dbReference>
<keyword evidence="1" id="KW-0808">Transferase</keyword>
<evidence type="ECO:0000313" key="3">
    <source>
        <dbReference type="Proteomes" id="UP001500133"/>
    </source>
</evidence>
<dbReference type="SFLD" id="SFLDG01018">
    <property type="entry name" value="Squalene/Phytoene_Synthase_Lik"/>
    <property type="match status" value="1"/>
</dbReference>
<evidence type="ECO:0000256" key="1">
    <source>
        <dbReference type="ARBA" id="ARBA00022679"/>
    </source>
</evidence>
<dbReference type="Proteomes" id="UP001500133">
    <property type="component" value="Unassembled WGS sequence"/>
</dbReference>
<keyword evidence="3" id="KW-1185">Reference proteome</keyword>
<dbReference type="InterPro" id="IPR002060">
    <property type="entry name" value="Squ/phyt_synthse"/>
</dbReference>
<gene>
    <name evidence="2" type="ORF">GCM10022228_04100</name>
</gene>
<dbReference type="RefSeq" id="WP_344701812.1">
    <property type="nucleotide sequence ID" value="NZ_BAAAZT010000018.1"/>
</dbReference>
<organism evidence="2 3">
    <name type="scientific">Halomonas cibimaris</name>
    <dbReference type="NCBI Taxonomy" id="657012"/>
    <lineage>
        <taxon>Bacteria</taxon>
        <taxon>Pseudomonadati</taxon>
        <taxon>Pseudomonadota</taxon>
        <taxon>Gammaproteobacteria</taxon>
        <taxon>Oceanospirillales</taxon>
        <taxon>Halomonadaceae</taxon>
        <taxon>Halomonas</taxon>
    </lineage>
</organism>
<comment type="caution">
    <text evidence="2">The sequence shown here is derived from an EMBL/GenBank/DDBJ whole genome shotgun (WGS) entry which is preliminary data.</text>
</comment>
<name>A0ABP7L7S9_9GAMM</name>
<dbReference type="SUPFAM" id="SSF48576">
    <property type="entry name" value="Terpenoid synthases"/>
    <property type="match status" value="1"/>
</dbReference>
<protein>
    <recommendedName>
        <fullName evidence="4">Phytoene synthase</fullName>
    </recommendedName>
</protein>
<dbReference type="EMBL" id="BAAAZT010000018">
    <property type="protein sequence ID" value="GAA3896472.1"/>
    <property type="molecule type" value="Genomic_DNA"/>
</dbReference>
<sequence>MTSSPSQSRATLRRHGRSFHWAGRFLPEHQLHAGARLYHVCRQVDDIADNAANDAQRDRAARLLAALQQRLAARRPASSTSPLIIDVQAPGRVADAGAANAALSSDEQRLVADIQADIDALFAENSLAVHAMQDLLATMQTDLSPLHLTSEQALLRYAYGAAGTVGVMMCPLLNVRDQACALPHAIDLGMGMQMTNIARDVLEDARRGRVYLPRSWLTGDVTAEAIAEGDAHARRQAWLAARRLVAQADAYYASGWQGLAYLPWRARLAIGVALRVYRAIGKRLERLDERAYWAGRVVVPAVSKGYQSIRAMPALFAFGRRGQHDASLHTPLGHCLSPYGLGPAGDAP</sequence>